<evidence type="ECO:0000256" key="6">
    <source>
        <dbReference type="ARBA" id="ARBA00022777"/>
    </source>
</evidence>
<dbReference type="SUPFAM" id="SSF56112">
    <property type="entry name" value="Protein kinase-like (PK-like)"/>
    <property type="match status" value="1"/>
</dbReference>
<dbReference type="SMART" id="SM00220">
    <property type="entry name" value="S_TKc"/>
    <property type="match status" value="1"/>
</dbReference>
<keyword evidence="3" id="KW-0808">Transferase</keyword>
<protein>
    <recommendedName>
        <fullName evidence="1">non-specific serine/threonine protein kinase</fullName>
        <ecNumber evidence="1">2.7.11.1</ecNumber>
    </recommendedName>
</protein>
<keyword evidence="12" id="KW-0472">Membrane</keyword>
<dbReference type="Gene3D" id="3.30.200.20">
    <property type="entry name" value="Phosphorylase Kinase, domain 1"/>
    <property type="match status" value="1"/>
</dbReference>
<organism evidence="17 18">
    <name type="scientific">Jatropha curcas</name>
    <name type="common">Barbados nut</name>
    <dbReference type="NCBI Taxonomy" id="180498"/>
    <lineage>
        <taxon>Eukaryota</taxon>
        <taxon>Viridiplantae</taxon>
        <taxon>Streptophyta</taxon>
        <taxon>Embryophyta</taxon>
        <taxon>Tracheophyta</taxon>
        <taxon>Spermatophyta</taxon>
        <taxon>Magnoliopsida</taxon>
        <taxon>eudicotyledons</taxon>
        <taxon>Gunneridae</taxon>
        <taxon>Pentapetalae</taxon>
        <taxon>rosids</taxon>
        <taxon>fabids</taxon>
        <taxon>Malpighiales</taxon>
        <taxon>Euphorbiaceae</taxon>
        <taxon>Crotonoideae</taxon>
        <taxon>Jatropheae</taxon>
        <taxon>Jatropha</taxon>
    </lineage>
</organism>
<feature type="domain" description="Bulb-type lectin" evidence="15">
    <location>
        <begin position="22"/>
        <end position="144"/>
    </location>
</feature>
<dbReference type="PANTHER" id="PTHR32444">
    <property type="entry name" value="BULB-TYPE LECTIN DOMAIN-CONTAINING PROTEIN"/>
    <property type="match status" value="1"/>
</dbReference>
<evidence type="ECO:0000313" key="17">
    <source>
        <dbReference type="EMBL" id="KDP38985.1"/>
    </source>
</evidence>
<dbReference type="AlphaFoldDB" id="A0A067L3A8"/>
<dbReference type="PROSITE" id="PS50927">
    <property type="entry name" value="BULB_LECTIN"/>
    <property type="match status" value="1"/>
</dbReference>
<dbReference type="SMART" id="SM00108">
    <property type="entry name" value="B_lectin"/>
    <property type="match status" value="1"/>
</dbReference>
<dbReference type="InterPro" id="IPR011009">
    <property type="entry name" value="Kinase-like_dom_sf"/>
</dbReference>
<dbReference type="EMBL" id="KK914353">
    <property type="protein sequence ID" value="KDP38985.1"/>
    <property type="molecule type" value="Genomic_DNA"/>
</dbReference>
<sequence length="678" mass="76917">MECISILCCFLLLITITTAADTMNITQSIRDRDGETIVSAGERFRLGFFSPGNSKNRYLGIWHNKVPESAIKAVWVANRKTPLTDLSGIFKMTDQGILVLTQNATVIWSTNSTTPARKPVAQLLDSGNLIVRNEGDNTTEYYLWQSFDYPSDTFLSGMKLGRNRVTGLDTYISSWKTIDDPFPGDYTYGLDPIGYPQMIVRRNSTKLNRVGPWNGVQFSGMPQLRPNPLYKYEFVLNAEEIYSSYTLQNKSLFSMITLNQHGILEQLAWINEANDWAMISIVPRDKCDIYAVCGAYGVCNINYTPMCSCIKGFVSKVPKEWEMDDWSSGCVVKTPVNCSQEFRKYSGVKLPETRTSWFNDASFVIASMSLDDCKFLCTKNCSCSAYANLDIRQGGHNCLLWFSELIDIRELEQGGQDIYIRMAASESDYHIRIVVSCVLSAGLLFLGLALVLFWKRKWQRNSTLETIVHNKGQTKEDLELTFFDLGTIASATNKFSPTNKLGEGGFGPVYKGILKDGQEIAVKRLSKNSRQGLDEFSNEVIYIARLQHRNLVKILGCCIQANERMLIYEFLPNKSLDFFIFDQKQSIHLDWPQRYHIINGIARGLLYLHQDSRLRIVHRDLKVGNILLDYEMNPKISDFGLARSFGGNETEANTNKVVGTQDSKWEKKQRILSSGAQW</sequence>
<feature type="signal peptide" evidence="13">
    <location>
        <begin position="1"/>
        <end position="19"/>
    </location>
</feature>
<reference evidence="17 18" key="1">
    <citation type="journal article" date="2014" name="PLoS ONE">
        <title>Global Analysis of Gene Expression Profiles in Physic Nut (Jatropha curcas L.) Seedlings Exposed to Salt Stress.</title>
        <authorList>
            <person name="Zhang L."/>
            <person name="Zhang C."/>
            <person name="Wu P."/>
            <person name="Chen Y."/>
            <person name="Li M."/>
            <person name="Jiang H."/>
            <person name="Wu G."/>
        </authorList>
    </citation>
    <scope>NUCLEOTIDE SEQUENCE [LARGE SCALE GENOMIC DNA]</scope>
    <source>
        <strain evidence="18">cv. GZQX0401</strain>
        <tissue evidence="17">Young leaves</tissue>
    </source>
</reference>
<dbReference type="InterPro" id="IPR000719">
    <property type="entry name" value="Prot_kinase_dom"/>
</dbReference>
<dbReference type="InterPro" id="IPR036426">
    <property type="entry name" value="Bulb-type_lectin_dom_sf"/>
</dbReference>
<dbReference type="FunFam" id="3.30.200.20:FF:000195">
    <property type="entry name" value="G-type lectin S-receptor-like serine/threonine-protein kinase"/>
    <property type="match status" value="1"/>
</dbReference>
<dbReference type="FunFam" id="2.90.10.10:FF:000004">
    <property type="entry name" value="G-type lectin S-receptor-like serine/threonine-protein kinase"/>
    <property type="match status" value="1"/>
</dbReference>
<keyword evidence="9" id="KW-0325">Glycoprotein</keyword>
<dbReference type="Proteomes" id="UP000027138">
    <property type="component" value="Unassembled WGS sequence"/>
</dbReference>
<gene>
    <name evidence="17" type="ORF">JCGZ_00742</name>
</gene>
<keyword evidence="4 13" id="KW-0732">Signal</keyword>
<feature type="chain" id="PRO_5001643465" description="non-specific serine/threonine protein kinase" evidence="13">
    <location>
        <begin position="20"/>
        <end position="678"/>
    </location>
</feature>
<dbReference type="FunFam" id="1.10.510.10:FF:001019">
    <property type="entry name" value="G-type lectin S-receptor-like serine/threonine-protein kinase B120"/>
    <property type="match status" value="1"/>
</dbReference>
<evidence type="ECO:0000256" key="2">
    <source>
        <dbReference type="ARBA" id="ARBA00022527"/>
    </source>
</evidence>
<dbReference type="Gene3D" id="2.90.10.10">
    <property type="entry name" value="Bulb-type lectin domain"/>
    <property type="match status" value="1"/>
</dbReference>
<dbReference type="PANTHER" id="PTHR32444:SF183">
    <property type="entry name" value="APPLE DOMAIN-CONTAINING PROTEIN"/>
    <property type="match status" value="1"/>
</dbReference>
<comment type="catalytic activity">
    <reaction evidence="10">
        <text>L-threonyl-[protein] + ATP = O-phospho-L-threonyl-[protein] + ADP + H(+)</text>
        <dbReference type="Rhea" id="RHEA:46608"/>
        <dbReference type="Rhea" id="RHEA-COMP:11060"/>
        <dbReference type="Rhea" id="RHEA-COMP:11605"/>
        <dbReference type="ChEBI" id="CHEBI:15378"/>
        <dbReference type="ChEBI" id="CHEBI:30013"/>
        <dbReference type="ChEBI" id="CHEBI:30616"/>
        <dbReference type="ChEBI" id="CHEBI:61977"/>
        <dbReference type="ChEBI" id="CHEBI:456216"/>
        <dbReference type="EC" id="2.7.11.1"/>
    </reaction>
</comment>
<evidence type="ECO:0000256" key="8">
    <source>
        <dbReference type="ARBA" id="ARBA00023157"/>
    </source>
</evidence>
<dbReference type="PROSITE" id="PS50948">
    <property type="entry name" value="PAN"/>
    <property type="match status" value="1"/>
</dbReference>
<evidence type="ECO:0000256" key="4">
    <source>
        <dbReference type="ARBA" id="ARBA00022729"/>
    </source>
</evidence>
<comment type="catalytic activity">
    <reaction evidence="11">
        <text>L-seryl-[protein] + ATP = O-phospho-L-seryl-[protein] + ADP + H(+)</text>
        <dbReference type="Rhea" id="RHEA:17989"/>
        <dbReference type="Rhea" id="RHEA-COMP:9863"/>
        <dbReference type="Rhea" id="RHEA-COMP:11604"/>
        <dbReference type="ChEBI" id="CHEBI:15378"/>
        <dbReference type="ChEBI" id="CHEBI:29999"/>
        <dbReference type="ChEBI" id="CHEBI:30616"/>
        <dbReference type="ChEBI" id="CHEBI:83421"/>
        <dbReference type="ChEBI" id="CHEBI:456216"/>
        <dbReference type="EC" id="2.7.11.1"/>
    </reaction>
</comment>
<dbReference type="CDD" id="cd01098">
    <property type="entry name" value="PAN_AP_plant"/>
    <property type="match status" value="1"/>
</dbReference>
<dbReference type="CDD" id="cd00028">
    <property type="entry name" value="B_lectin"/>
    <property type="match status" value="1"/>
</dbReference>
<evidence type="ECO:0000259" key="16">
    <source>
        <dbReference type="PROSITE" id="PS50948"/>
    </source>
</evidence>
<keyword evidence="5" id="KW-0547">Nucleotide-binding</keyword>
<proteinExistence type="predicted"/>
<keyword evidence="12" id="KW-1133">Transmembrane helix</keyword>
<evidence type="ECO:0000256" key="3">
    <source>
        <dbReference type="ARBA" id="ARBA00022679"/>
    </source>
</evidence>
<evidence type="ECO:0000256" key="10">
    <source>
        <dbReference type="ARBA" id="ARBA00047899"/>
    </source>
</evidence>
<dbReference type="GO" id="GO:0048544">
    <property type="term" value="P:recognition of pollen"/>
    <property type="evidence" value="ECO:0007669"/>
    <property type="project" value="InterPro"/>
</dbReference>
<evidence type="ECO:0000256" key="12">
    <source>
        <dbReference type="SAM" id="Phobius"/>
    </source>
</evidence>
<feature type="domain" description="Protein kinase" evidence="14">
    <location>
        <begin position="495"/>
        <end position="678"/>
    </location>
</feature>
<evidence type="ECO:0000256" key="1">
    <source>
        <dbReference type="ARBA" id="ARBA00012513"/>
    </source>
</evidence>
<evidence type="ECO:0000259" key="15">
    <source>
        <dbReference type="PROSITE" id="PS50927"/>
    </source>
</evidence>
<dbReference type="InterPro" id="IPR001480">
    <property type="entry name" value="Bulb-type_lectin_dom"/>
</dbReference>
<dbReference type="GO" id="GO:0004674">
    <property type="term" value="F:protein serine/threonine kinase activity"/>
    <property type="evidence" value="ECO:0007669"/>
    <property type="project" value="UniProtKB-KW"/>
</dbReference>
<name>A0A067L3A8_JATCU</name>
<evidence type="ECO:0000256" key="11">
    <source>
        <dbReference type="ARBA" id="ARBA00048679"/>
    </source>
</evidence>
<dbReference type="EC" id="2.7.11.1" evidence="1"/>
<dbReference type="Gene3D" id="1.10.510.10">
    <property type="entry name" value="Transferase(Phosphotransferase) domain 1"/>
    <property type="match status" value="1"/>
</dbReference>
<keyword evidence="8" id="KW-1015">Disulfide bond</keyword>
<evidence type="ECO:0000256" key="5">
    <source>
        <dbReference type="ARBA" id="ARBA00022741"/>
    </source>
</evidence>
<accession>A0A067L3A8</accession>
<evidence type="ECO:0000313" key="18">
    <source>
        <dbReference type="Proteomes" id="UP000027138"/>
    </source>
</evidence>
<feature type="domain" description="Apple" evidence="16">
    <location>
        <begin position="338"/>
        <end position="423"/>
    </location>
</feature>
<dbReference type="InterPro" id="IPR000858">
    <property type="entry name" value="S_locus_glycoprot_dom"/>
</dbReference>
<keyword evidence="2" id="KW-0723">Serine/threonine-protein kinase</keyword>
<dbReference type="OrthoDB" id="785331at2759"/>
<evidence type="ECO:0000256" key="7">
    <source>
        <dbReference type="ARBA" id="ARBA00022840"/>
    </source>
</evidence>
<evidence type="ECO:0000256" key="9">
    <source>
        <dbReference type="ARBA" id="ARBA00023180"/>
    </source>
</evidence>
<keyword evidence="6" id="KW-0418">Kinase</keyword>
<evidence type="ECO:0000259" key="14">
    <source>
        <dbReference type="PROSITE" id="PS50011"/>
    </source>
</evidence>
<dbReference type="InterPro" id="IPR003609">
    <property type="entry name" value="Pan_app"/>
</dbReference>
<keyword evidence="7" id="KW-0067">ATP-binding</keyword>
<dbReference type="PROSITE" id="PS50011">
    <property type="entry name" value="PROTEIN_KINASE_DOM"/>
    <property type="match status" value="1"/>
</dbReference>
<dbReference type="SMART" id="SM00473">
    <property type="entry name" value="PAN_AP"/>
    <property type="match status" value="1"/>
</dbReference>
<dbReference type="Pfam" id="PF00069">
    <property type="entry name" value="Pkinase"/>
    <property type="match status" value="1"/>
</dbReference>
<keyword evidence="18" id="KW-1185">Reference proteome</keyword>
<feature type="transmembrane region" description="Helical" evidence="12">
    <location>
        <begin position="429"/>
        <end position="454"/>
    </location>
</feature>
<dbReference type="InterPro" id="IPR008271">
    <property type="entry name" value="Ser/Thr_kinase_AS"/>
</dbReference>
<dbReference type="SUPFAM" id="SSF51110">
    <property type="entry name" value="alpha-D-mannose-specific plant lectins"/>
    <property type="match status" value="1"/>
</dbReference>
<dbReference type="Pfam" id="PF00954">
    <property type="entry name" value="S_locus_glycop"/>
    <property type="match status" value="1"/>
</dbReference>
<dbReference type="Pfam" id="PF08276">
    <property type="entry name" value="PAN_2"/>
    <property type="match status" value="1"/>
</dbReference>
<dbReference type="PROSITE" id="PS00108">
    <property type="entry name" value="PROTEIN_KINASE_ST"/>
    <property type="match status" value="1"/>
</dbReference>
<dbReference type="Pfam" id="PF01453">
    <property type="entry name" value="B_lectin"/>
    <property type="match status" value="1"/>
</dbReference>
<dbReference type="GO" id="GO:0005524">
    <property type="term" value="F:ATP binding"/>
    <property type="evidence" value="ECO:0007669"/>
    <property type="project" value="UniProtKB-KW"/>
</dbReference>
<keyword evidence="12" id="KW-0812">Transmembrane</keyword>
<evidence type="ECO:0000256" key="13">
    <source>
        <dbReference type="SAM" id="SignalP"/>
    </source>
</evidence>